<gene>
    <name evidence="1" type="ORF">S01H4_62428</name>
</gene>
<dbReference type="EMBL" id="BART01037259">
    <property type="protein sequence ID" value="GAH06300.1"/>
    <property type="molecule type" value="Genomic_DNA"/>
</dbReference>
<comment type="caution">
    <text evidence="1">The sequence shown here is derived from an EMBL/GenBank/DDBJ whole genome shotgun (WGS) entry which is preliminary data.</text>
</comment>
<evidence type="ECO:0000313" key="1">
    <source>
        <dbReference type="EMBL" id="GAH06300.1"/>
    </source>
</evidence>
<sequence length="131" mass="15387">MHRLYGSRNSYVDMIYEAVAKDSDGEEQAILLEHERDAELWRVLKKVMQHVDLNDLEVNEMNVKAARNKHLPTFSLAKTIDLARKNSLRLRFNLFNAIEDISRGDMLRAHFESLDNNDMNAVNEWTKIVWE</sequence>
<organism evidence="1">
    <name type="scientific">marine sediment metagenome</name>
    <dbReference type="NCBI Taxonomy" id="412755"/>
    <lineage>
        <taxon>unclassified sequences</taxon>
        <taxon>metagenomes</taxon>
        <taxon>ecological metagenomes</taxon>
    </lineage>
</organism>
<reference evidence="1" key="1">
    <citation type="journal article" date="2014" name="Front. Microbiol.">
        <title>High frequency of phylogenetically diverse reductive dehalogenase-homologous genes in deep subseafloor sedimentary metagenomes.</title>
        <authorList>
            <person name="Kawai M."/>
            <person name="Futagami T."/>
            <person name="Toyoda A."/>
            <person name="Takaki Y."/>
            <person name="Nishi S."/>
            <person name="Hori S."/>
            <person name="Arai W."/>
            <person name="Tsubouchi T."/>
            <person name="Morono Y."/>
            <person name="Uchiyama I."/>
            <person name="Ito T."/>
            <person name="Fujiyama A."/>
            <person name="Inagaki F."/>
            <person name="Takami H."/>
        </authorList>
    </citation>
    <scope>NUCLEOTIDE SEQUENCE</scope>
    <source>
        <strain evidence="1">Expedition CK06-06</strain>
    </source>
</reference>
<feature type="non-terminal residue" evidence="1">
    <location>
        <position position="131"/>
    </location>
</feature>
<protein>
    <submittedName>
        <fullName evidence="1">Uncharacterized protein</fullName>
    </submittedName>
</protein>
<name>X1DDA6_9ZZZZ</name>
<accession>X1DDA6</accession>
<dbReference type="AlphaFoldDB" id="X1DDA6"/>
<proteinExistence type="predicted"/>